<sequence>MQNVVLAYNLKINSGCVWSVTNICQCLPYQNLVVLTRFG</sequence>
<protein>
    <submittedName>
        <fullName evidence="1">Uncharacterized protein</fullName>
    </submittedName>
</protein>
<name>A0A0A9HJX0_ARUDO</name>
<reference evidence="1" key="2">
    <citation type="journal article" date="2015" name="Data Brief">
        <title>Shoot transcriptome of the giant reed, Arundo donax.</title>
        <authorList>
            <person name="Barrero R.A."/>
            <person name="Guerrero F.D."/>
            <person name="Moolhuijzen P."/>
            <person name="Goolsby J.A."/>
            <person name="Tidwell J."/>
            <person name="Bellgard S.E."/>
            <person name="Bellgard M.I."/>
        </authorList>
    </citation>
    <scope>NUCLEOTIDE SEQUENCE</scope>
    <source>
        <tissue evidence="1">Shoot tissue taken approximately 20 cm above the soil surface</tissue>
    </source>
</reference>
<reference evidence="1" key="1">
    <citation type="submission" date="2014-09" db="EMBL/GenBank/DDBJ databases">
        <authorList>
            <person name="Magalhaes I.L.F."/>
            <person name="Oliveira U."/>
            <person name="Santos F.R."/>
            <person name="Vidigal T.H.D.A."/>
            <person name="Brescovit A.D."/>
            <person name="Santos A.J."/>
        </authorList>
    </citation>
    <scope>NUCLEOTIDE SEQUENCE</scope>
    <source>
        <tissue evidence="1">Shoot tissue taken approximately 20 cm above the soil surface</tissue>
    </source>
</reference>
<organism evidence="1">
    <name type="scientific">Arundo donax</name>
    <name type="common">Giant reed</name>
    <name type="synonym">Donax arundinaceus</name>
    <dbReference type="NCBI Taxonomy" id="35708"/>
    <lineage>
        <taxon>Eukaryota</taxon>
        <taxon>Viridiplantae</taxon>
        <taxon>Streptophyta</taxon>
        <taxon>Embryophyta</taxon>
        <taxon>Tracheophyta</taxon>
        <taxon>Spermatophyta</taxon>
        <taxon>Magnoliopsida</taxon>
        <taxon>Liliopsida</taxon>
        <taxon>Poales</taxon>
        <taxon>Poaceae</taxon>
        <taxon>PACMAD clade</taxon>
        <taxon>Arundinoideae</taxon>
        <taxon>Arundineae</taxon>
        <taxon>Arundo</taxon>
    </lineage>
</organism>
<accession>A0A0A9HJX0</accession>
<evidence type="ECO:0000313" key="1">
    <source>
        <dbReference type="EMBL" id="JAE37490.1"/>
    </source>
</evidence>
<dbReference type="AlphaFoldDB" id="A0A0A9HJX0"/>
<dbReference type="EMBL" id="GBRH01160406">
    <property type="protein sequence ID" value="JAE37490.1"/>
    <property type="molecule type" value="Transcribed_RNA"/>
</dbReference>
<proteinExistence type="predicted"/>